<feature type="non-terminal residue" evidence="3">
    <location>
        <position position="1"/>
    </location>
</feature>
<evidence type="ECO:0000256" key="2">
    <source>
        <dbReference type="ARBA" id="ARBA00022679"/>
    </source>
</evidence>
<reference evidence="3" key="1">
    <citation type="submission" date="2013-08" db="EMBL/GenBank/DDBJ databases">
        <authorList>
            <person name="Mendez C."/>
            <person name="Richter M."/>
            <person name="Ferrer M."/>
            <person name="Sanchez J."/>
        </authorList>
    </citation>
    <scope>NUCLEOTIDE SEQUENCE</scope>
</reference>
<organism evidence="3">
    <name type="scientific">mine drainage metagenome</name>
    <dbReference type="NCBI Taxonomy" id="410659"/>
    <lineage>
        <taxon>unclassified sequences</taxon>
        <taxon>metagenomes</taxon>
        <taxon>ecological metagenomes</taxon>
    </lineage>
</organism>
<dbReference type="PANTHER" id="PTHR12526:SF510">
    <property type="entry name" value="D-INOSITOL 3-PHOSPHATE GLYCOSYLTRANSFERASE"/>
    <property type="match status" value="1"/>
</dbReference>
<gene>
    <name evidence="3" type="ORF">B2A_12018</name>
</gene>
<dbReference type="CDD" id="cd03801">
    <property type="entry name" value="GT4_PimA-like"/>
    <property type="match status" value="1"/>
</dbReference>
<evidence type="ECO:0000313" key="3">
    <source>
        <dbReference type="EMBL" id="EQD36792.1"/>
    </source>
</evidence>
<dbReference type="EMBL" id="AUZZ01008676">
    <property type="protein sequence ID" value="EQD36792.1"/>
    <property type="molecule type" value="Genomic_DNA"/>
</dbReference>
<accession>T0YXV7</accession>
<proteinExistence type="predicted"/>
<sequence length="223" mass="23766">GVAERLRTLYGATDVGSAVSNAVFLVDSAEPACARPRSKLHVLGFLGNIAAEKGIFEFLDLMAALRQSGLPLEGRIAGPFQDATTEARVRLLLQDLPSVEYVGARYGAEKNAFFDGIDTMIFPTLYANEAEPLVIHEAMQHGLPVIAYGRGCIPEVVTPECGRVIPPDEAFVPAALAQVAAWMQAPEMFQAASSAAAARFATLQRSSAQRWALLQAQIIGAAP</sequence>
<comment type="caution">
    <text evidence="3">The sequence shown here is derived from an EMBL/GenBank/DDBJ whole genome shotgun (WGS) entry which is preliminary data.</text>
</comment>
<dbReference type="SUPFAM" id="SSF53756">
    <property type="entry name" value="UDP-Glycosyltransferase/glycogen phosphorylase"/>
    <property type="match status" value="1"/>
</dbReference>
<protein>
    <submittedName>
        <fullName evidence="3">Glycosyl transferase, group 1</fullName>
        <ecNumber evidence="3">2.4.-.-</ecNumber>
    </submittedName>
</protein>
<dbReference type="Gene3D" id="3.40.50.2000">
    <property type="entry name" value="Glycogen Phosphorylase B"/>
    <property type="match status" value="1"/>
</dbReference>
<reference evidence="3" key="2">
    <citation type="journal article" date="2014" name="ISME J.">
        <title>Microbial stratification in low pH oxic and suboxic macroscopic growths along an acid mine drainage.</title>
        <authorList>
            <person name="Mendez-Garcia C."/>
            <person name="Mesa V."/>
            <person name="Sprenger R.R."/>
            <person name="Richter M."/>
            <person name="Diez M.S."/>
            <person name="Solano J."/>
            <person name="Bargiela R."/>
            <person name="Golyshina O.V."/>
            <person name="Manteca A."/>
            <person name="Ramos J.L."/>
            <person name="Gallego J.R."/>
            <person name="Llorente I."/>
            <person name="Martins Dos Santos V.A."/>
            <person name="Jensen O.N."/>
            <person name="Pelaez A.I."/>
            <person name="Sanchez J."/>
            <person name="Ferrer M."/>
        </authorList>
    </citation>
    <scope>NUCLEOTIDE SEQUENCE</scope>
</reference>
<dbReference type="EC" id="2.4.-.-" evidence="3"/>
<keyword evidence="2 3" id="KW-0808">Transferase</keyword>
<dbReference type="PANTHER" id="PTHR12526">
    <property type="entry name" value="GLYCOSYLTRANSFERASE"/>
    <property type="match status" value="1"/>
</dbReference>
<dbReference type="AlphaFoldDB" id="T0YXV7"/>
<dbReference type="Pfam" id="PF13692">
    <property type="entry name" value="Glyco_trans_1_4"/>
    <property type="match status" value="1"/>
</dbReference>
<evidence type="ECO:0000256" key="1">
    <source>
        <dbReference type="ARBA" id="ARBA00022676"/>
    </source>
</evidence>
<keyword evidence="1 3" id="KW-0328">Glycosyltransferase</keyword>
<dbReference type="GO" id="GO:0016757">
    <property type="term" value="F:glycosyltransferase activity"/>
    <property type="evidence" value="ECO:0007669"/>
    <property type="project" value="UniProtKB-KW"/>
</dbReference>
<name>T0YXV7_9ZZZZ</name>